<dbReference type="GO" id="GO:0009507">
    <property type="term" value="C:chloroplast"/>
    <property type="evidence" value="ECO:0007669"/>
    <property type="project" value="TreeGrafter"/>
</dbReference>
<dbReference type="Pfam" id="PF07466">
    <property type="entry name" value="DUF1517"/>
    <property type="match status" value="1"/>
</dbReference>
<organism evidence="1 2">
    <name type="scientific">Papaver somniferum</name>
    <name type="common">Opium poppy</name>
    <dbReference type="NCBI Taxonomy" id="3469"/>
    <lineage>
        <taxon>Eukaryota</taxon>
        <taxon>Viridiplantae</taxon>
        <taxon>Streptophyta</taxon>
        <taxon>Embryophyta</taxon>
        <taxon>Tracheophyta</taxon>
        <taxon>Spermatophyta</taxon>
        <taxon>Magnoliopsida</taxon>
        <taxon>Ranunculales</taxon>
        <taxon>Papaveraceae</taxon>
        <taxon>Papaveroideae</taxon>
        <taxon>Papaver</taxon>
    </lineage>
</organism>
<dbReference type="AlphaFoldDB" id="A0A4Y7IZQ0"/>
<keyword evidence="2" id="KW-1185">Reference proteome</keyword>
<dbReference type="Gramene" id="RZC53270">
    <property type="protein sequence ID" value="RZC53270"/>
    <property type="gene ID" value="C5167_012128"/>
</dbReference>
<evidence type="ECO:0000313" key="2">
    <source>
        <dbReference type="Proteomes" id="UP000316621"/>
    </source>
</evidence>
<sequence>KVQLSTGFGFGGGAGDGFNVGPVIIGVPFFLVDKFQSRHRESRKSTQSYPIPVDDKYQAFEREFRKARESQKTTVTMLQVGLLGSARSLQKDLDKIAQVADASTRSGLSYILQESALAVLRHPDYCISGYAYLKWSWQFGVAIIVHHSVFTCTLKGWFG</sequence>
<dbReference type="Proteomes" id="UP000316621">
    <property type="component" value="Chromosome 3"/>
</dbReference>
<name>A0A4Y7IZQ0_PAPSO</name>
<accession>A0A4Y7IZQ0</accession>
<dbReference type="InterPro" id="IPR010903">
    <property type="entry name" value="DUF1517"/>
</dbReference>
<dbReference type="EMBL" id="CM010717">
    <property type="protein sequence ID" value="RZC53270.1"/>
    <property type="molecule type" value="Genomic_DNA"/>
</dbReference>
<dbReference type="InterPro" id="IPR053023">
    <property type="entry name" value="FLAP_modulator"/>
</dbReference>
<proteinExistence type="predicted"/>
<dbReference type="PANTHER" id="PTHR33975:SF2">
    <property type="entry name" value="MYELIN-ASSOCIATED OLIGODENDROCYTE BASIC PROTEIN"/>
    <property type="match status" value="1"/>
</dbReference>
<gene>
    <name evidence="1" type="ORF">C5167_012128</name>
</gene>
<dbReference type="STRING" id="3469.A0A4Y7IZQ0"/>
<evidence type="ECO:0000313" key="1">
    <source>
        <dbReference type="EMBL" id="RZC53270.1"/>
    </source>
</evidence>
<reference evidence="1 2" key="1">
    <citation type="journal article" date="2018" name="Science">
        <title>The opium poppy genome and morphinan production.</title>
        <authorList>
            <person name="Guo L."/>
            <person name="Winzer T."/>
            <person name="Yang X."/>
            <person name="Li Y."/>
            <person name="Ning Z."/>
            <person name="He Z."/>
            <person name="Teodor R."/>
            <person name="Lu Y."/>
            <person name="Bowser T.A."/>
            <person name="Graham I.A."/>
            <person name="Ye K."/>
        </authorList>
    </citation>
    <scope>NUCLEOTIDE SEQUENCE [LARGE SCALE GENOMIC DNA]</scope>
    <source>
        <strain evidence="2">cv. HN1</strain>
        <tissue evidence="1">Leaves</tissue>
    </source>
</reference>
<dbReference type="PANTHER" id="PTHR33975">
    <property type="entry name" value="MYELIN-ASSOCIATED OLIGODENDROCYTE BASIC PROTEIN"/>
    <property type="match status" value="1"/>
</dbReference>
<protein>
    <submittedName>
        <fullName evidence="1">Uncharacterized protein</fullName>
    </submittedName>
</protein>
<feature type="non-terminal residue" evidence="1">
    <location>
        <position position="1"/>
    </location>
</feature>